<feature type="domain" description="DUF7901" evidence="2">
    <location>
        <begin position="46"/>
        <end position="247"/>
    </location>
</feature>
<name>A0AAW6TVX6_9BACT</name>
<proteinExistence type="predicted"/>
<dbReference type="InterPro" id="IPR045474">
    <property type="entry name" value="GEVED"/>
</dbReference>
<dbReference type="Proteomes" id="UP001431776">
    <property type="component" value="Unassembled WGS sequence"/>
</dbReference>
<evidence type="ECO:0000259" key="2">
    <source>
        <dbReference type="Pfam" id="PF25470"/>
    </source>
</evidence>
<dbReference type="RefSeq" id="WP_349242984.1">
    <property type="nucleotide sequence ID" value="NZ_JASCXX010000001.1"/>
</dbReference>
<feature type="domain" description="GEVED" evidence="1">
    <location>
        <begin position="567"/>
        <end position="638"/>
    </location>
</feature>
<dbReference type="EMBL" id="JASCXX010000001">
    <property type="protein sequence ID" value="MDI6447573.1"/>
    <property type="molecule type" value="Genomic_DNA"/>
</dbReference>
<evidence type="ECO:0000259" key="1">
    <source>
        <dbReference type="Pfam" id="PF20009"/>
    </source>
</evidence>
<dbReference type="AlphaFoldDB" id="A0AAW6TVX6"/>
<evidence type="ECO:0000313" key="3">
    <source>
        <dbReference type="EMBL" id="MDI6447573.1"/>
    </source>
</evidence>
<reference evidence="3" key="1">
    <citation type="submission" date="2023-05" db="EMBL/GenBank/DDBJ databases">
        <title>Anaerotaeda fermentans gen. nov., sp. nov., a novel anaerobic planctomycete of the new family within the order Sedimentisphaerales isolated from Taman Peninsula, Russia.</title>
        <authorList>
            <person name="Khomyakova M.A."/>
            <person name="Merkel A.Y."/>
            <person name="Slobodkin A.I."/>
        </authorList>
    </citation>
    <scope>NUCLEOTIDE SEQUENCE</scope>
    <source>
        <strain evidence="3">M17dextr</strain>
    </source>
</reference>
<accession>A0AAW6TVX6</accession>
<organism evidence="3 4">
    <name type="scientific">Anaerobaca lacustris</name>
    <dbReference type="NCBI Taxonomy" id="3044600"/>
    <lineage>
        <taxon>Bacteria</taxon>
        <taxon>Pseudomonadati</taxon>
        <taxon>Planctomycetota</taxon>
        <taxon>Phycisphaerae</taxon>
        <taxon>Sedimentisphaerales</taxon>
        <taxon>Anaerobacaceae</taxon>
        <taxon>Anaerobaca</taxon>
    </lineage>
</organism>
<feature type="domain" description="DUF7901" evidence="2">
    <location>
        <begin position="647"/>
        <end position="866"/>
    </location>
</feature>
<gene>
    <name evidence="3" type="ORF">QJ522_00840</name>
</gene>
<sequence>MKGSTESRSHRAVLLVVLISIVALPASVRAQATNDCDWQAGQPHKMHWPQLPDFTPTGTGVDLSAAALADDFLCTATGPIRNIHIWTSFHNDSLPKEGADGLTLELTFYSNRSGDDATSGRPGELLWSRTFSPGQYTAQNIHNGSNNWYDPATETYLSESHRQTYQYNFCVQDQPFIQHEGNVYWLGLRVAAPATDGAFAWKTTSRRRQWNSSAVVLTQGSWDWTHVNYPDRHEDAAAPVDLAFVITGGDETTPEYDLGDAPDSTGNFASVKMPAYSGTVAGDFPTVYRTGSPPYGPLHRQPRDAFFLGTWVSLENEADLGPDDDGVNNLVPPSGVSNQDGGDDGLVLPVVMPHLGRTTLDYTVTKTSHLAGEIYINVWCDWNRDGDWNDTIVAADGTLIPEWAVQDHPLNLVGIGAYTLTTPAFTCWHPQADEADPIWVRITISEQRWQDIVAAPKAGGAGPAGGYQYGETEDYYLRPLMQAGPTRYDWGDAPAGYPTLAIHNGARHIIAGPWLGDASDRPDAETDGLPHPNALGDDFENGVSIPPLVQGRPASITVEVSGDGGVVQGWIDFNADKTWQAGEQVFNGFLPDGIHVLSVDVPQNAAVGQAFARFRISTHGSLDPGGPAANGEVEDHEVWIDPQPANVKWCQRPDPTHRGIGIRIDGTQDSPRALADNFQCTSRDRLTHVRLWGSWMNDQSGEIRLVRLRIYADDPAGPEGADKTNPFGKPRPEVLWEKQFAAGQFQENLYHILTVGSQWWWDPAAGQAIAGSNTQIWQLDFEIDAEEAFLQDGSEQNPRIYWLSVEMETTGGQFGWNTRRWPEYFADDAVWDLGTKLPRPWQELRYPADHPCYDSRYNSVDMAFCLRYTSDGAAEPPVTSRPSTITYCPAFETMCPATETKCPATVTQCPTVQTRCPTTETQCPPMVTSCPTVSTSCPASLTQCPTMQTQCPSTETRCPPSVTQCPTTETQCPATQTHCPVFQTRCPAVQTQCPATSTTCPIVETQCPTTETRCPPSVTRCPATETRCPATLTQCPTMETLCPATTTKCSTNRLVMMSGPVRDVLAQMCPVVDTECLSVADYLAMMAR</sequence>
<keyword evidence="4" id="KW-1185">Reference proteome</keyword>
<dbReference type="Pfam" id="PF20009">
    <property type="entry name" value="GEVED"/>
    <property type="match status" value="2"/>
</dbReference>
<dbReference type="InterPro" id="IPR057223">
    <property type="entry name" value="DUF7901"/>
</dbReference>
<evidence type="ECO:0000313" key="4">
    <source>
        <dbReference type="Proteomes" id="UP001431776"/>
    </source>
</evidence>
<feature type="domain" description="GEVED" evidence="1">
    <location>
        <begin position="375"/>
        <end position="477"/>
    </location>
</feature>
<comment type="caution">
    <text evidence="3">The sequence shown here is derived from an EMBL/GenBank/DDBJ whole genome shotgun (WGS) entry which is preliminary data.</text>
</comment>
<protein>
    <submittedName>
        <fullName evidence="3">GEVED domain-containing protein</fullName>
    </submittedName>
</protein>
<dbReference type="Pfam" id="PF25470">
    <property type="entry name" value="DUF7901"/>
    <property type="match status" value="2"/>
</dbReference>